<evidence type="ECO:0000259" key="1">
    <source>
        <dbReference type="Pfam" id="PF08679"/>
    </source>
</evidence>
<dbReference type="HOGENOM" id="CLU_2613403_0_0_2"/>
<protein>
    <submittedName>
        <fullName evidence="2">Dissimilatory sulfite reductase D</fullName>
    </submittedName>
</protein>
<dbReference type="PaxDb" id="572546-Arcpr_0141"/>
<reference evidence="2 3" key="1">
    <citation type="journal article" date="2010" name="Stand. Genomic Sci.">
        <title>Complete genome sequence of Archaeoglobus profundus type strain (AV18).</title>
        <authorList>
            <person name="von Jan M."/>
            <person name="Lapidus A."/>
            <person name="Del Rio T.G."/>
            <person name="Copeland A."/>
            <person name="Tice H."/>
            <person name="Cheng J.F."/>
            <person name="Lucas S."/>
            <person name="Chen F."/>
            <person name="Nolan M."/>
            <person name="Goodwin L."/>
            <person name="Han C."/>
            <person name="Pitluck S."/>
            <person name="Liolios K."/>
            <person name="Ivanova N."/>
            <person name="Mavromatis K."/>
            <person name="Ovchinnikova G."/>
            <person name="Chertkov O."/>
            <person name="Pati A."/>
            <person name="Chen A."/>
            <person name="Palaniappan K."/>
            <person name="Land M."/>
            <person name="Hauser L."/>
            <person name="Chang Y.J."/>
            <person name="Jeffries C.D."/>
            <person name="Saunders E."/>
            <person name="Brettin T."/>
            <person name="Detter J.C."/>
            <person name="Chain P."/>
            <person name="Eichinger K."/>
            <person name="Huber H."/>
            <person name="Spring S."/>
            <person name="Rohde M."/>
            <person name="Goker M."/>
            <person name="Wirth R."/>
            <person name="Woyke T."/>
            <person name="Bristow J."/>
            <person name="Eisen J.A."/>
            <person name="Markowitz V."/>
            <person name="Hugenholtz P."/>
            <person name="Kyrpides N.C."/>
            <person name="Klenk H.P."/>
        </authorList>
    </citation>
    <scope>NUCLEOTIDE SEQUENCE [LARGE SCALE GENOMIC DNA]</scope>
    <source>
        <strain evidence="3">DSM 5631 / JCM 9629 / NBRC 100127 / Av18</strain>
    </source>
</reference>
<dbReference type="InterPro" id="IPR014793">
    <property type="entry name" value="DsrD"/>
</dbReference>
<dbReference type="Gene3D" id="1.10.10.10">
    <property type="entry name" value="Winged helix-like DNA-binding domain superfamily/Winged helix DNA-binding domain"/>
    <property type="match status" value="1"/>
</dbReference>
<dbReference type="RefSeq" id="WP_012939549.1">
    <property type="nucleotide sequence ID" value="NC_013741.1"/>
</dbReference>
<proteinExistence type="predicted"/>
<dbReference type="SUPFAM" id="SSF46785">
    <property type="entry name" value="Winged helix' DNA-binding domain"/>
    <property type="match status" value="1"/>
</dbReference>
<dbReference type="InterPro" id="IPR036388">
    <property type="entry name" value="WH-like_DNA-bd_sf"/>
</dbReference>
<keyword evidence="3" id="KW-1185">Reference proteome</keyword>
<evidence type="ECO:0000313" key="3">
    <source>
        <dbReference type="Proteomes" id="UP000001901"/>
    </source>
</evidence>
<accession>D2RFY8</accession>
<dbReference type="InterPro" id="IPR036390">
    <property type="entry name" value="WH_DNA-bd_sf"/>
</dbReference>
<dbReference type="STRING" id="572546.Arcpr_0141"/>
<dbReference type="GeneID" id="8738790"/>
<dbReference type="Proteomes" id="UP000001901">
    <property type="component" value="Chromosome"/>
</dbReference>
<dbReference type="KEGG" id="apo:Arcpr_0141"/>
<dbReference type="OrthoDB" id="50288at2157"/>
<sequence length="79" mass="9309">MAEEINKEELKQKVIEYLQKKPWQVRDLAKILRVKKKELDKIVQELINEGKAAYWSSGSTTYITTPEKLKEMEEKRSGI</sequence>
<dbReference type="eggNOG" id="arCOG10384">
    <property type="taxonomic scope" value="Archaea"/>
</dbReference>
<organism evidence="2 3">
    <name type="scientific">Archaeoglobus profundus (strain DSM 5631 / JCM 9629 / NBRC 100127 / Av18)</name>
    <dbReference type="NCBI Taxonomy" id="572546"/>
    <lineage>
        <taxon>Archaea</taxon>
        <taxon>Methanobacteriati</taxon>
        <taxon>Methanobacteriota</taxon>
        <taxon>Archaeoglobi</taxon>
        <taxon>Archaeoglobales</taxon>
        <taxon>Archaeoglobaceae</taxon>
        <taxon>Archaeoglobus</taxon>
    </lineage>
</organism>
<gene>
    <name evidence="2" type="ordered locus">Arcpr_0141</name>
</gene>
<name>D2RFY8_ARCPA</name>
<feature type="domain" description="Dissimilatory sulphite reductase D" evidence="1">
    <location>
        <begin position="10"/>
        <end position="67"/>
    </location>
</feature>
<evidence type="ECO:0000313" key="2">
    <source>
        <dbReference type="EMBL" id="ADB57213.1"/>
    </source>
</evidence>
<dbReference type="AlphaFoldDB" id="D2RFY8"/>
<dbReference type="Pfam" id="PF08679">
    <property type="entry name" value="DsrD"/>
    <property type="match status" value="1"/>
</dbReference>
<dbReference type="EMBL" id="CP001857">
    <property type="protein sequence ID" value="ADB57213.1"/>
    <property type="molecule type" value="Genomic_DNA"/>
</dbReference>